<protein>
    <submittedName>
        <fullName evidence="2">Uncharacterized protein</fullName>
    </submittedName>
</protein>
<evidence type="ECO:0000313" key="3">
    <source>
        <dbReference type="Proteomes" id="UP001286313"/>
    </source>
</evidence>
<gene>
    <name evidence="2" type="ORF">Pcinc_025844</name>
</gene>
<proteinExistence type="predicted"/>
<feature type="signal peptide" evidence="1">
    <location>
        <begin position="1"/>
        <end position="16"/>
    </location>
</feature>
<evidence type="ECO:0000313" key="2">
    <source>
        <dbReference type="EMBL" id="KAK3868806.1"/>
    </source>
</evidence>
<dbReference type="EMBL" id="JAWQEG010002943">
    <property type="protein sequence ID" value="KAK3868806.1"/>
    <property type="molecule type" value="Genomic_DNA"/>
</dbReference>
<evidence type="ECO:0000256" key="1">
    <source>
        <dbReference type="SAM" id="SignalP"/>
    </source>
</evidence>
<dbReference type="AlphaFoldDB" id="A0AAE1K8W6"/>
<reference evidence="2" key="1">
    <citation type="submission" date="2023-10" db="EMBL/GenBank/DDBJ databases">
        <title>Genome assemblies of two species of porcelain crab, Petrolisthes cinctipes and Petrolisthes manimaculis (Anomura: Porcellanidae).</title>
        <authorList>
            <person name="Angst P."/>
        </authorList>
    </citation>
    <scope>NUCLEOTIDE SEQUENCE</scope>
    <source>
        <strain evidence="2">PB745_01</strain>
        <tissue evidence="2">Gill</tissue>
    </source>
</reference>
<keyword evidence="1" id="KW-0732">Signal</keyword>
<comment type="caution">
    <text evidence="2">The sequence shown here is derived from an EMBL/GenBank/DDBJ whole genome shotgun (WGS) entry which is preliminary data.</text>
</comment>
<keyword evidence="3" id="KW-1185">Reference proteome</keyword>
<feature type="chain" id="PRO_5042044298" evidence="1">
    <location>
        <begin position="17"/>
        <end position="207"/>
    </location>
</feature>
<sequence length="207" mass="23772">MLVGWWLTFCLVISTGFRSSLISHLTVQGRSRVPENLGDLVQEEGWTWGTATWTYDGAVLEYFSKHTHHVLRKIHKNMQVLAVHEAMNKVLAGGFSFIMIKNYIMVAIASRYTDTYGQSSVYVSKEEFSVMSCYGWGVRTGAPFFNQFISLRSRLEDAGLIETWTDTIMEDRVRSNREKAKSDSDTQQLLIQRGNTLRRPTRIKLYS</sequence>
<organism evidence="2 3">
    <name type="scientific">Petrolisthes cinctipes</name>
    <name type="common">Flat porcelain crab</name>
    <dbReference type="NCBI Taxonomy" id="88211"/>
    <lineage>
        <taxon>Eukaryota</taxon>
        <taxon>Metazoa</taxon>
        <taxon>Ecdysozoa</taxon>
        <taxon>Arthropoda</taxon>
        <taxon>Crustacea</taxon>
        <taxon>Multicrustacea</taxon>
        <taxon>Malacostraca</taxon>
        <taxon>Eumalacostraca</taxon>
        <taxon>Eucarida</taxon>
        <taxon>Decapoda</taxon>
        <taxon>Pleocyemata</taxon>
        <taxon>Anomura</taxon>
        <taxon>Galatheoidea</taxon>
        <taxon>Porcellanidae</taxon>
        <taxon>Petrolisthes</taxon>
    </lineage>
</organism>
<dbReference type="Proteomes" id="UP001286313">
    <property type="component" value="Unassembled WGS sequence"/>
</dbReference>
<accession>A0AAE1K8W6</accession>
<name>A0AAE1K8W6_PETCI</name>